<dbReference type="STRING" id="181874.A0A409YSE9"/>
<evidence type="ECO:0000313" key="4">
    <source>
        <dbReference type="Proteomes" id="UP000284842"/>
    </source>
</evidence>
<evidence type="ECO:0008006" key="5">
    <source>
        <dbReference type="Google" id="ProtNLM"/>
    </source>
</evidence>
<keyword evidence="2" id="KW-1133">Transmembrane helix</keyword>
<proteinExistence type="predicted"/>
<keyword evidence="2" id="KW-0472">Membrane</keyword>
<feature type="transmembrane region" description="Helical" evidence="2">
    <location>
        <begin position="502"/>
        <end position="521"/>
    </location>
</feature>
<evidence type="ECO:0000313" key="3">
    <source>
        <dbReference type="EMBL" id="PPR05934.1"/>
    </source>
</evidence>
<protein>
    <recommendedName>
        <fullName evidence="5">Integral membrane protein</fullName>
    </recommendedName>
</protein>
<sequence length="527" mass="58999">MSVSHDNDDPDSAHQQIHHNPMTSFIEPVTSHRPTLIHRVSSAFHRIPAHHPEYAKLHETFATVHAGHYDVSRWHHHLHPRVIKECARNALPHNVGHFIHPSMATLSRISRDNLQHIRNMSMQFWTSRNQRKHRYVPYSPHTERSRYGVSTWQRLANMRRIEYWNVSWWVAQAFTWGSVVWCVNGFVAWLPFVQTQLSHTLIATGWTAFVGATIFEIGSILSMLEAWNRDDTASFGWSIRSAVHHKPGEVLIGSWGNLTNPSLSDESTVTSASDVQNEKGFSGRTDGKTGKTKGESSDSTEGSSSSSGSDSNGSSSNTPESTVNGSGPTPGGSSPRNQTGNGKPSIPPPVQRIPTEKPQKRTILQLENVEGEHRPRRWIWFSLDPHYFYELGFLAAFFQFGGATIFWISGFTAIPSIQEALLRRVAAWKGAFWVPQVVGGSGFIISASFIMLESQEVWYKPELLSLGWHVGFWNFVGGIGFTVCGALGYFSLGHSRVAYQSALCTFWGSWAFLIGSVIQWYESVNAV</sequence>
<comment type="caution">
    <text evidence="3">The sequence shown here is derived from an EMBL/GenBank/DDBJ whole genome shotgun (WGS) entry which is preliminary data.</text>
</comment>
<dbReference type="OrthoDB" id="2603at2759"/>
<feature type="compositionally biased region" description="Polar residues" evidence="1">
    <location>
        <begin position="262"/>
        <end position="275"/>
    </location>
</feature>
<gene>
    <name evidence="3" type="ORF">CVT24_006656</name>
</gene>
<feature type="compositionally biased region" description="Low complexity" evidence="1">
    <location>
        <begin position="325"/>
        <end position="335"/>
    </location>
</feature>
<organism evidence="3 4">
    <name type="scientific">Panaeolus cyanescens</name>
    <dbReference type="NCBI Taxonomy" id="181874"/>
    <lineage>
        <taxon>Eukaryota</taxon>
        <taxon>Fungi</taxon>
        <taxon>Dikarya</taxon>
        <taxon>Basidiomycota</taxon>
        <taxon>Agaricomycotina</taxon>
        <taxon>Agaricomycetes</taxon>
        <taxon>Agaricomycetidae</taxon>
        <taxon>Agaricales</taxon>
        <taxon>Agaricineae</taxon>
        <taxon>Galeropsidaceae</taxon>
        <taxon>Panaeolus</taxon>
    </lineage>
</organism>
<feature type="transmembrane region" description="Helical" evidence="2">
    <location>
        <begin position="472"/>
        <end position="490"/>
    </location>
</feature>
<keyword evidence="4" id="KW-1185">Reference proteome</keyword>
<dbReference type="Proteomes" id="UP000284842">
    <property type="component" value="Unassembled WGS sequence"/>
</dbReference>
<dbReference type="AlphaFoldDB" id="A0A409YSE9"/>
<feature type="compositionally biased region" description="Basic and acidic residues" evidence="1">
    <location>
        <begin position="285"/>
        <end position="296"/>
    </location>
</feature>
<reference evidence="3 4" key="1">
    <citation type="journal article" date="2018" name="Evol. Lett.">
        <title>Horizontal gene cluster transfer increased hallucinogenic mushroom diversity.</title>
        <authorList>
            <person name="Reynolds H.T."/>
            <person name="Vijayakumar V."/>
            <person name="Gluck-Thaler E."/>
            <person name="Korotkin H.B."/>
            <person name="Matheny P.B."/>
            <person name="Slot J.C."/>
        </authorList>
    </citation>
    <scope>NUCLEOTIDE SEQUENCE [LARGE SCALE GENOMIC DNA]</scope>
    <source>
        <strain evidence="3 4">2629</strain>
    </source>
</reference>
<feature type="transmembrane region" description="Helical" evidence="2">
    <location>
        <begin position="387"/>
        <end position="409"/>
    </location>
</feature>
<evidence type="ECO:0000256" key="1">
    <source>
        <dbReference type="SAM" id="MobiDB-lite"/>
    </source>
</evidence>
<feature type="region of interest" description="Disordered" evidence="1">
    <location>
        <begin position="262"/>
        <end position="362"/>
    </location>
</feature>
<feature type="compositionally biased region" description="Low complexity" evidence="1">
    <location>
        <begin position="297"/>
        <end position="318"/>
    </location>
</feature>
<evidence type="ECO:0000256" key="2">
    <source>
        <dbReference type="SAM" id="Phobius"/>
    </source>
</evidence>
<accession>A0A409YSE9</accession>
<keyword evidence="2" id="KW-0812">Transmembrane</keyword>
<feature type="transmembrane region" description="Helical" evidence="2">
    <location>
        <begin position="430"/>
        <end position="452"/>
    </location>
</feature>
<dbReference type="InParanoid" id="A0A409YSE9"/>
<name>A0A409YSE9_9AGAR</name>
<dbReference type="EMBL" id="NHTK01000731">
    <property type="protein sequence ID" value="PPR05934.1"/>
    <property type="molecule type" value="Genomic_DNA"/>
</dbReference>